<evidence type="ECO:0000256" key="6">
    <source>
        <dbReference type="ARBA" id="ARBA00022927"/>
    </source>
</evidence>
<feature type="region of interest" description="Disordered" evidence="8">
    <location>
        <begin position="832"/>
        <end position="865"/>
    </location>
</feature>
<evidence type="ECO:0000259" key="10">
    <source>
        <dbReference type="SMART" id="SM01349"/>
    </source>
</evidence>
<keyword evidence="7" id="KW-0539">Nucleus</keyword>
<feature type="domain" description="Importin N-terminal" evidence="9">
    <location>
        <begin position="35"/>
        <end position="111"/>
    </location>
</feature>
<dbReference type="InterPro" id="IPR041653">
    <property type="entry name" value="Importin_rep_4"/>
</dbReference>
<dbReference type="Gene3D" id="1.25.10.10">
    <property type="entry name" value="Leucine-rich Repeat Variant"/>
    <property type="match status" value="1"/>
</dbReference>
<dbReference type="Pfam" id="PF03810">
    <property type="entry name" value="IBN_N"/>
    <property type="match status" value="1"/>
</dbReference>
<dbReference type="InterPro" id="IPR034085">
    <property type="entry name" value="TOG"/>
</dbReference>
<dbReference type="InterPro" id="IPR001494">
    <property type="entry name" value="Importin-beta_N"/>
</dbReference>
<evidence type="ECO:0000256" key="7">
    <source>
        <dbReference type="ARBA" id="ARBA00023242"/>
    </source>
</evidence>
<dbReference type="Pfam" id="PF25780">
    <property type="entry name" value="TPR_IPO5"/>
    <property type="match status" value="2"/>
</dbReference>
<dbReference type="AlphaFoldDB" id="A0AAE0CAA2"/>
<proteinExistence type="predicted"/>
<feature type="compositionally biased region" description="Acidic residues" evidence="8">
    <location>
        <begin position="840"/>
        <end position="859"/>
    </location>
</feature>
<sequence>MADQLAVLLDVSNPAAFEGLMRTLTSHDNAVRDPGEAMFNECKKQPDQCTTQLIQVLRSSQHEDARVMCAVLLRKVLTKDVHDDEGNTIWQFLRPETQAGIKGELLKSLLEEPSRSISKKVCDTISEIAAIIYDTTGWPELLPFMFQCIQSQEARHKESALLIFAQLAHCAPHLQPYLGTLHDVLGSSMQPTVVFDVKIAALKATINFILSIENQTDIDRFQDLVPLMLQTLGAALEEDEILAREALEALIELAENNPRFLRAQLAAVLTVMITIAESDKLEDSSRNYAVEFLLTLAQAREKAPGMLRKAPQFVQRLFQALLMFLLDIEDDAAWHTVENDEDEEGMGERYDVGQEGLDRLAIAMGGKTILPLAGQLLPQCLASDDWKMRHAGLIALSQIAEGCAKLIEEQKMLGPISDMCLAKVTDPHPRVRWAAVHAIGQMCTDLGPALQKEQHARILPAILQVMEDHANPRVQAHGSAAVVNFSESCPKEMMMLYCDALITKLIELLQSGKKLVMEGALTALASVADCAQSEFIKYYDTVMPYLKNILMTATEKQHRMLRAKSMECISLVGMAVGKDRFYNDAVEVMDLLMRLQQTEMEDDDPTVSYMLQAWARLCKCLKSAFLPYLPQVMPPLLKSAQLKTDVTVRDVDEVDENEDDEDWETIELGDKRISIRTSVLEEKATACNMLFCYADELKEGFYPYVEEVVQLMVPLLKFYVHEDVRNAAVTALPELLNDAKLALEKGMCAPHHDANWLKAMMDFILVDLCEAVVKEPEVEIVSNMLEALHELIDYGGELLPMDPAKMAQQLTGVAEMFKEILILKKSVQRMEERQARPQEDFDEEELEALNEENEQETDVYDQVRA</sequence>
<dbReference type="PANTHER" id="PTHR10527">
    <property type="entry name" value="IMPORTIN BETA"/>
    <property type="match status" value="1"/>
</dbReference>
<protein>
    <submittedName>
        <fullName evidence="11">Importin-5</fullName>
    </submittedName>
</protein>
<dbReference type="Proteomes" id="UP001190700">
    <property type="component" value="Unassembled WGS sequence"/>
</dbReference>
<keyword evidence="5" id="KW-0677">Repeat</keyword>
<gene>
    <name evidence="11" type="ORF">CYMTET_39316</name>
</gene>
<keyword evidence="12" id="KW-1185">Reference proteome</keyword>
<dbReference type="GO" id="GO:0005737">
    <property type="term" value="C:cytoplasm"/>
    <property type="evidence" value="ECO:0007669"/>
    <property type="project" value="UniProtKB-SubCell"/>
</dbReference>
<dbReference type="GO" id="GO:0006606">
    <property type="term" value="P:protein import into nucleus"/>
    <property type="evidence" value="ECO:0007669"/>
    <property type="project" value="InterPro"/>
</dbReference>
<dbReference type="InterPro" id="IPR040122">
    <property type="entry name" value="Importin_beta"/>
</dbReference>
<feature type="domain" description="TOG" evidence="10">
    <location>
        <begin position="355"/>
        <end position="613"/>
    </location>
</feature>
<keyword evidence="3" id="KW-0813">Transport</keyword>
<evidence type="ECO:0000313" key="11">
    <source>
        <dbReference type="EMBL" id="KAK3251341.1"/>
    </source>
</evidence>
<dbReference type="InterPro" id="IPR011989">
    <property type="entry name" value="ARM-like"/>
</dbReference>
<dbReference type="SUPFAM" id="SSF48371">
    <property type="entry name" value="ARM repeat"/>
    <property type="match status" value="1"/>
</dbReference>
<dbReference type="SMART" id="SM00913">
    <property type="entry name" value="IBN_N"/>
    <property type="match status" value="1"/>
</dbReference>
<evidence type="ECO:0000256" key="5">
    <source>
        <dbReference type="ARBA" id="ARBA00022737"/>
    </source>
</evidence>
<name>A0AAE0CAA2_9CHLO</name>
<keyword evidence="4" id="KW-0963">Cytoplasm</keyword>
<dbReference type="SMART" id="SM01349">
    <property type="entry name" value="TOG"/>
    <property type="match status" value="1"/>
</dbReference>
<dbReference type="GO" id="GO:0031267">
    <property type="term" value="F:small GTPase binding"/>
    <property type="evidence" value="ECO:0007669"/>
    <property type="project" value="InterPro"/>
</dbReference>
<reference evidence="11 12" key="1">
    <citation type="journal article" date="2015" name="Genome Biol. Evol.">
        <title>Comparative Genomics of a Bacterivorous Green Alga Reveals Evolutionary Causalities and Consequences of Phago-Mixotrophic Mode of Nutrition.</title>
        <authorList>
            <person name="Burns J.A."/>
            <person name="Paasch A."/>
            <person name="Narechania A."/>
            <person name="Kim E."/>
        </authorList>
    </citation>
    <scope>NUCLEOTIDE SEQUENCE [LARGE SCALE GENOMIC DNA]</scope>
    <source>
        <strain evidence="11 12">PLY_AMNH</strain>
    </source>
</reference>
<evidence type="ECO:0000313" key="12">
    <source>
        <dbReference type="Proteomes" id="UP001190700"/>
    </source>
</evidence>
<dbReference type="InterPro" id="IPR058584">
    <property type="entry name" value="IMB1_TNPO1-like_TPR"/>
</dbReference>
<dbReference type="InterPro" id="IPR057672">
    <property type="entry name" value="TPR_IPO4/5"/>
</dbReference>
<dbReference type="EMBL" id="LGRX02026105">
    <property type="protein sequence ID" value="KAK3251341.1"/>
    <property type="molecule type" value="Genomic_DNA"/>
</dbReference>
<evidence type="ECO:0000259" key="9">
    <source>
        <dbReference type="SMART" id="SM00913"/>
    </source>
</evidence>
<dbReference type="InterPro" id="IPR016024">
    <property type="entry name" value="ARM-type_fold"/>
</dbReference>
<dbReference type="GO" id="GO:0005634">
    <property type="term" value="C:nucleus"/>
    <property type="evidence" value="ECO:0007669"/>
    <property type="project" value="UniProtKB-SubCell"/>
</dbReference>
<comment type="subcellular location">
    <subcellularLocation>
        <location evidence="2">Cytoplasm</location>
    </subcellularLocation>
    <subcellularLocation>
        <location evidence="1">Nucleus</location>
    </subcellularLocation>
</comment>
<comment type="caution">
    <text evidence="11">The sequence shown here is derived from an EMBL/GenBank/DDBJ whole genome shotgun (WGS) entry which is preliminary data.</text>
</comment>
<organism evidence="11 12">
    <name type="scientific">Cymbomonas tetramitiformis</name>
    <dbReference type="NCBI Taxonomy" id="36881"/>
    <lineage>
        <taxon>Eukaryota</taxon>
        <taxon>Viridiplantae</taxon>
        <taxon>Chlorophyta</taxon>
        <taxon>Pyramimonadophyceae</taxon>
        <taxon>Pyramimonadales</taxon>
        <taxon>Pyramimonadaceae</taxon>
        <taxon>Cymbomonas</taxon>
    </lineage>
</organism>
<evidence type="ECO:0000256" key="3">
    <source>
        <dbReference type="ARBA" id="ARBA00022448"/>
    </source>
</evidence>
<evidence type="ECO:0000256" key="2">
    <source>
        <dbReference type="ARBA" id="ARBA00004496"/>
    </source>
</evidence>
<keyword evidence="6" id="KW-0653">Protein transport</keyword>
<evidence type="ECO:0000256" key="8">
    <source>
        <dbReference type="SAM" id="MobiDB-lite"/>
    </source>
</evidence>
<evidence type="ECO:0000256" key="1">
    <source>
        <dbReference type="ARBA" id="ARBA00004123"/>
    </source>
</evidence>
<dbReference type="Pfam" id="PF25574">
    <property type="entry name" value="TPR_IMB1"/>
    <property type="match status" value="1"/>
</dbReference>
<evidence type="ECO:0000256" key="4">
    <source>
        <dbReference type="ARBA" id="ARBA00022490"/>
    </source>
</evidence>
<dbReference type="Pfam" id="PF18808">
    <property type="entry name" value="Importin_rep_4"/>
    <property type="match status" value="1"/>
</dbReference>
<accession>A0AAE0CAA2</accession>